<gene>
    <name evidence="1" type="ORF">H3H32_06670</name>
</gene>
<accession>A0A7G5H0G8</accession>
<reference evidence="1 2" key="1">
    <citation type="submission" date="2020-07" db="EMBL/GenBank/DDBJ databases">
        <title>Spirosoma foliorum sp. nov., isolated from the leaves on the Nejang mountain Korea, Republic of.</title>
        <authorList>
            <person name="Ho H."/>
            <person name="Lee Y.-J."/>
            <person name="Nurcahyanto D.-A."/>
            <person name="Kim S.-G."/>
        </authorList>
    </citation>
    <scope>NUCLEOTIDE SEQUENCE [LARGE SCALE GENOMIC DNA]</scope>
    <source>
        <strain evidence="1 2">PL0136</strain>
    </source>
</reference>
<dbReference type="AlphaFoldDB" id="A0A7G5H0G8"/>
<dbReference type="EMBL" id="CP059732">
    <property type="protein sequence ID" value="QMW04610.1"/>
    <property type="molecule type" value="Genomic_DNA"/>
</dbReference>
<evidence type="ECO:0000313" key="2">
    <source>
        <dbReference type="Proteomes" id="UP000515369"/>
    </source>
</evidence>
<keyword evidence="2" id="KW-1185">Reference proteome</keyword>
<protein>
    <submittedName>
        <fullName evidence="1">Uncharacterized protein</fullName>
    </submittedName>
</protein>
<evidence type="ECO:0000313" key="1">
    <source>
        <dbReference type="EMBL" id="QMW04610.1"/>
    </source>
</evidence>
<dbReference type="KEGG" id="sfol:H3H32_06670"/>
<sequence>MNNQIKSPLCVARTQQGEIILHTDAEFQYAFTFGSLHRLLTAEQFHFLHNSVLSIDLNQSSAYARQLTKETPYTALIIALLGSLTHSEFLELRNLLSTAALLVTSLSRAYNHVN</sequence>
<dbReference type="RefSeq" id="WP_182461962.1">
    <property type="nucleotide sequence ID" value="NZ_CP059732.1"/>
</dbReference>
<organism evidence="1 2">
    <name type="scientific">Spirosoma foliorum</name>
    <dbReference type="NCBI Taxonomy" id="2710596"/>
    <lineage>
        <taxon>Bacteria</taxon>
        <taxon>Pseudomonadati</taxon>
        <taxon>Bacteroidota</taxon>
        <taxon>Cytophagia</taxon>
        <taxon>Cytophagales</taxon>
        <taxon>Cytophagaceae</taxon>
        <taxon>Spirosoma</taxon>
    </lineage>
</organism>
<dbReference type="Proteomes" id="UP000515369">
    <property type="component" value="Chromosome"/>
</dbReference>
<name>A0A7G5H0G8_9BACT</name>
<proteinExistence type="predicted"/>